<keyword evidence="3" id="KW-1185">Reference proteome</keyword>
<accession>A0A6A0AX96</accession>
<evidence type="ECO:0000313" key="3">
    <source>
        <dbReference type="Proteomes" id="UP000484988"/>
    </source>
</evidence>
<feature type="region of interest" description="Disordered" evidence="1">
    <location>
        <begin position="1"/>
        <end position="81"/>
    </location>
</feature>
<proteinExistence type="predicted"/>
<feature type="compositionally biased region" description="Acidic residues" evidence="1">
    <location>
        <begin position="8"/>
        <end position="32"/>
    </location>
</feature>
<comment type="caution">
    <text evidence="2">The sequence shown here is derived from an EMBL/GenBank/DDBJ whole genome shotgun (WGS) entry which is preliminary data.</text>
</comment>
<evidence type="ECO:0000256" key="1">
    <source>
        <dbReference type="SAM" id="MobiDB-lite"/>
    </source>
</evidence>
<dbReference type="AlphaFoldDB" id="A0A6A0AX96"/>
<name>A0A6A0AX96_9ACTN</name>
<evidence type="ECO:0000313" key="2">
    <source>
        <dbReference type="EMBL" id="GFH37570.1"/>
    </source>
</evidence>
<sequence length="108" mass="11590">MSSREERGGEEEGDAECGDEGDDKEDDECDDEGRDKGEPFTRVAPAPRAHRHAEGRIGSAGDHGNGSDELLVRGSARRGDRHQVLTSVCTSVLVHGPCRASRTAARPH</sequence>
<protein>
    <submittedName>
        <fullName evidence="2">Uncharacterized protein</fullName>
    </submittedName>
</protein>
<reference evidence="2 3" key="1">
    <citation type="submission" date="2020-02" db="EMBL/GenBank/DDBJ databases">
        <title>Whole Genome Shotgun Sequence of Streptomyces sp. strain CWH03.</title>
        <authorList>
            <person name="Dohra H."/>
            <person name="Kodani S."/>
            <person name="Yamamura H."/>
        </authorList>
    </citation>
    <scope>NUCLEOTIDE SEQUENCE [LARGE SCALE GENOMIC DNA]</scope>
    <source>
        <strain evidence="2 3">CWH03</strain>
    </source>
</reference>
<dbReference type="EMBL" id="BLLG01000010">
    <property type="protein sequence ID" value="GFH37570.1"/>
    <property type="molecule type" value="Genomic_DNA"/>
</dbReference>
<organism evidence="2 3">
    <name type="scientific">Streptomyces pacificus</name>
    <dbReference type="NCBI Taxonomy" id="2705029"/>
    <lineage>
        <taxon>Bacteria</taxon>
        <taxon>Bacillati</taxon>
        <taxon>Actinomycetota</taxon>
        <taxon>Actinomycetes</taxon>
        <taxon>Kitasatosporales</taxon>
        <taxon>Streptomycetaceae</taxon>
        <taxon>Streptomyces</taxon>
    </lineage>
</organism>
<dbReference type="Proteomes" id="UP000484988">
    <property type="component" value="Unassembled WGS sequence"/>
</dbReference>
<gene>
    <name evidence="2" type="ORF">SCWH03_38080</name>
</gene>